<dbReference type="AlphaFoldDB" id="A0A146FC19"/>
<organism evidence="2 3">
    <name type="scientific">Aspergillus kawachii</name>
    <name type="common">White koji mold</name>
    <name type="synonym">Aspergillus awamori var. kawachi</name>
    <dbReference type="NCBI Taxonomy" id="1069201"/>
    <lineage>
        <taxon>Eukaryota</taxon>
        <taxon>Fungi</taxon>
        <taxon>Dikarya</taxon>
        <taxon>Ascomycota</taxon>
        <taxon>Pezizomycotina</taxon>
        <taxon>Eurotiomycetes</taxon>
        <taxon>Eurotiomycetidae</taxon>
        <taxon>Eurotiales</taxon>
        <taxon>Aspergillaceae</taxon>
        <taxon>Aspergillus</taxon>
        <taxon>Aspergillus subgen. Circumdati</taxon>
    </lineage>
</organism>
<reference evidence="3" key="2">
    <citation type="submission" date="2016-02" db="EMBL/GenBank/DDBJ databases">
        <title>Genome sequencing of Aspergillus luchuensis NBRC 4314.</title>
        <authorList>
            <person name="Yamada O."/>
        </authorList>
    </citation>
    <scope>NUCLEOTIDE SEQUENCE [LARGE SCALE GENOMIC DNA]</scope>
    <source>
        <strain evidence="3">RIB 2604</strain>
    </source>
</reference>
<accession>A0A146FC19</accession>
<dbReference type="GO" id="GO:0016787">
    <property type="term" value="F:hydrolase activity"/>
    <property type="evidence" value="ECO:0007669"/>
    <property type="project" value="UniProtKB-KW"/>
</dbReference>
<evidence type="ECO:0000313" key="2">
    <source>
        <dbReference type="EMBL" id="GAT23445.1"/>
    </source>
</evidence>
<keyword evidence="2" id="KW-0378">Hydrolase</keyword>
<comment type="caution">
    <text evidence="2">The sequence shown here is derived from an EMBL/GenBank/DDBJ whole genome shotgun (WGS) entry which is preliminary data.</text>
</comment>
<gene>
    <name evidence="2" type="ORF">RIB2604_01705840</name>
</gene>
<dbReference type="Proteomes" id="UP000075230">
    <property type="component" value="Unassembled WGS sequence"/>
</dbReference>
<proteinExistence type="predicted"/>
<feature type="region of interest" description="Disordered" evidence="1">
    <location>
        <begin position="59"/>
        <end position="83"/>
    </location>
</feature>
<dbReference type="EMBL" id="BCWF01000017">
    <property type="protein sequence ID" value="GAT23445.1"/>
    <property type="molecule type" value="Genomic_DNA"/>
</dbReference>
<sequence length="83" mass="9088">MVASTPVSPCLDLDEDEIGMSSELRCTGDDLCKSGDWIVEPGSLPDGRSPCSRDRYSGTDHLRNFKRPRPVLPGLVSSNLPER</sequence>
<reference evidence="2 3" key="1">
    <citation type="journal article" date="2016" name="DNA Res.">
        <title>Genome sequence of Aspergillus luchuensis NBRC 4314.</title>
        <authorList>
            <person name="Yamada O."/>
            <person name="Machida M."/>
            <person name="Hosoyama A."/>
            <person name="Goto M."/>
            <person name="Takahashi T."/>
            <person name="Futagami T."/>
            <person name="Yamagata Y."/>
            <person name="Takeuchi M."/>
            <person name="Kobayashi T."/>
            <person name="Koike H."/>
            <person name="Abe K."/>
            <person name="Asai K."/>
            <person name="Arita M."/>
            <person name="Fujita N."/>
            <person name="Fukuda K."/>
            <person name="Higa K."/>
            <person name="Horikawa H."/>
            <person name="Ishikawa T."/>
            <person name="Jinno K."/>
            <person name="Kato Y."/>
            <person name="Kirimura K."/>
            <person name="Mizutani O."/>
            <person name="Nakasone K."/>
            <person name="Sano M."/>
            <person name="Shiraishi Y."/>
            <person name="Tsukahara M."/>
            <person name="Gomi K."/>
        </authorList>
    </citation>
    <scope>NUCLEOTIDE SEQUENCE [LARGE SCALE GENOMIC DNA]</scope>
    <source>
        <strain evidence="2 3">RIB 2604</strain>
    </source>
</reference>
<name>A0A146FC19_ASPKA</name>
<protein>
    <submittedName>
        <fullName evidence="2">1,4-beta-D-glucan cellobiohydrolase C</fullName>
    </submittedName>
</protein>
<evidence type="ECO:0000313" key="3">
    <source>
        <dbReference type="Proteomes" id="UP000075230"/>
    </source>
</evidence>
<evidence type="ECO:0000256" key="1">
    <source>
        <dbReference type="SAM" id="MobiDB-lite"/>
    </source>
</evidence>